<evidence type="ECO:0000256" key="14">
    <source>
        <dbReference type="RuleBase" id="RU366015"/>
    </source>
</evidence>
<evidence type="ECO:0000256" key="10">
    <source>
        <dbReference type="ARBA" id="ARBA00023211"/>
    </source>
</evidence>
<evidence type="ECO:0000256" key="7">
    <source>
        <dbReference type="ARBA" id="ARBA00022723"/>
    </source>
</evidence>
<feature type="binding site" evidence="12">
    <location>
        <position position="164"/>
    </location>
    <ligand>
        <name>Mn(2+)</name>
        <dbReference type="ChEBI" id="CHEBI:29035"/>
    </ligand>
</feature>
<comment type="similarity">
    <text evidence="3 14">Belongs to the germin family.</text>
</comment>
<feature type="domain" description="Cupin type-1" evidence="16">
    <location>
        <begin position="114"/>
        <end position="260"/>
    </location>
</feature>
<dbReference type="CDD" id="cd02241">
    <property type="entry name" value="cupin_OxOx"/>
    <property type="match status" value="1"/>
</dbReference>
<dbReference type="EMBL" id="GDJX01005932">
    <property type="protein sequence ID" value="JAT62004.1"/>
    <property type="molecule type" value="Transcribed_RNA"/>
</dbReference>
<feature type="binding site" evidence="12">
    <location>
        <position position="169"/>
    </location>
    <ligand>
        <name>Mn(2+)</name>
        <dbReference type="ChEBI" id="CHEBI:29035"/>
    </ligand>
</feature>
<keyword evidence="8" id="KW-0732">Signal</keyword>
<keyword evidence="5 14" id="KW-0052">Apoplast</keyword>
<evidence type="ECO:0000256" key="15">
    <source>
        <dbReference type="SAM" id="MobiDB-lite"/>
    </source>
</evidence>
<comment type="subcellular location">
    <subcellularLocation>
        <location evidence="2 14">Secreted</location>
        <location evidence="2 14">Extracellular space</location>
        <location evidence="2 14">Apoplast</location>
    </subcellularLocation>
</comment>
<dbReference type="SMART" id="SM00835">
    <property type="entry name" value="Cupin_1"/>
    <property type="match status" value="1"/>
</dbReference>
<dbReference type="AlphaFoldDB" id="A0A1D1Z560"/>
<feature type="region of interest" description="Disordered" evidence="15">
    <location>
        <begin position="15"/>
        <end position="38"/>
    </location>
</feature>
<proteinExistence type="inferred from homology"/>
<protein>
    <recommendedName>
        <fullName evidence="14">Germin-like protein</fullName>
    </recommendedName>
</protein>
<dbReference type="InterPro" id="IPR006045">
    <property type="entry name" value="Cupin_1"/>
</dbReference>
<keyword evidence="6 14" id="KW-0964">Secreted</keyword>
<dbReference type="PRINTS" id="PR00325">
    <property type="entry name" value="GERMIN"/>
</dbReference>
<dbReference type="Pfam" id="PF00190">
    <property type="entry name" value="Cupin_1"/>
    <property type="match status" value="1"/>
</dbReference>
<dbReference type="GO" id="GO:0030145">
    <property type="term" value="F:manganese ion binding"/>
    <property type="evidence" value="ECO:0007669"/>
    <property type="project" value="UniProtKB-UniRule"/>
</dbReference>
<feature type="non-terminal residue" evidence="17">
    <location>
        <position position="1"/>
    </location>
</feature>
<dbReference type="InterPro" id="IPR011051">
    <property type="entry name" value="RmlC_Cupin_sf"/>
</dbReference>
<evidence type="ECO:0000259" key="16">
    <source>
        <dbReference type="SMART" id="SM00835"/>
    </source>
</evidence>
<dbReference type="InterPro" id="IPR014710">
    <property type="entry name" value="RmlC-like_jellyroll"/>
</dbReference>
<gene>
    <name evidence="17" type="primary">Os02g0532500</name>
    <name evidence="17" type="ORF">g.80400</name>
</gene>
<keyword evidence="10 11" id="KW-0464">Manganese</keyword>
<reference evidence="17" key="1">
    <citation type="submission" date="2015-07" db="EMBL/GenBank/DDBJ databases">
        <title>Transcriptome Assembly of Anthurium amnicola.</title>
        <authorList>
            <person name="Suzuki J."/>
        </authorList>
    </citation>
    <scope>NUCLEOTIDE SEQUENCE</scope>
</reference>
<evidence type="ECO:0000256" key="13">
    <source>
        <dbReference type="PIRSR" id="PIRSR601929-3"/>
    </source>
</evidence>
<dbReference type="InterPro" id="IPR001929">
    <property type="entry name" value="Germin"/>
</dbReference>
<evidence type="ECO:0000256" key="2">
    <source>
        <dbReference type="ARBA" id="ARBA00004271"/>
    </source>
</evidence>
<evidence type="ECO:0000256" key="3">
    <source>
        <dbReference type="ARBA" id="ARBA00007456"/>
    </source>
</evidence>
<keyword evidence="9 13" id="KW-1015">Disulfide bond</keyword>
<evidence type="ECO:0000256" key="12">
    <source>
        <dbReference type="PIRSR" id="PIRSR601929-2"/>
    </source>
</evidence>
<sequence length="273" mass="28769">LPPTGELCVGLRTERRRESSYKASQASHKHNNNSTSSHSALVHLAVKAERRHEMAAWGSCVPLAVAVFLLALSTATSSDPDPLQDFCVPERGQPAGTARCKDPARATADDFVFSGIRSPGNFSAGTGLAAVPVGAAAFPGLNTLGMSFVRADLAPGGINPPHYHPRATEVALVVKGTVYAGFVDSGNRVFARVLQQGEVAVFPRGLLHFQMNVGGSAATIFGSFNSQNPGLVRVPGALFGSGIREELLEKAFGLGRDELDRLRKRFGGPPKAV</sequence>
<keyword evidence="7 11" id="KW-0479">Metal-binding</keyword>
<feature type="binding site" evidence="11">
    <location>
        <position position="164"/>
    </location>
    <ligand>
        <name>oxalate</name>
        <dbReference type="ChEBI" id="CHEBI:30623"/>
    </ligand>
</feature>
<evidence type="ECO:0000256" key="5">
    <source>
        <dbReference type="ARBA" id="ARBA00022523"/>
    </source>
</evidence>
<dbReference type="GO" id="GO:2000280">
    <property type="term" value="P:regulation of root development"/>
    <property type="evidence" value="ECO:0007669"/>
    <property type="project" value="UniProtKB-ARBA"/>
</dbReference>
<feature type="disulfide bond" evidence="13">
    <location>
        <begin position="87"/>
        <end position="100"/>
    </location>
</feature>
<accession>A0A1D1Z560</accession>
<dbReference type="FunFam" id="2.60.120.10:FF:000025">
    <property type="entry name" value="germin-like protein subfamily 2 member 1"/>
    <property type="match status" value="1"/>
</dbReference>
<feature type="binding site" evidence="12">
    <location>
        <position position="162"/>
    </location>
    <ligand>
        <name>Mn(2+)</name>
        <dbReference type="ChEBI" id="CHEBI:29035"/>
    </ligand>
</feature>
<evidence type="ECO:0000256" key="6">
    <source>
        <dbReference type="ARBA" id="ARBA00022525"/>
    </source>
</evidence>
<comment type="subunit">
    <text evidence="4">Oligomer (believed to be a pentamer but probably hexamer).</text>
</comment>
<feature type="binding site" evidence="12">
    <location>
        <position position="208"/>
    </location>
    <ligand>
        <name>Mn(2+)</name>
        <dbReference type="ChEBI" id="CHEBI:29035"/>
    </ligand>
</feature>
<evidence type="ECO:0000256" key="11">
    <source>
        <dbReference type="PIRSR" id="PIRSR601929-1"/>
    </source>
</evidence>
<organism evidence="17">
    <name type="scientific">Anthurium amnicola</name>
    <dbReference type="NCBI Taxonomy" id="1678845"/>
    <lineage>
        <taxon>Eukaryota</taxon>
        <taxon>Viridiplantae</taxon>
        <taxon>Streptophyta</taxon>
        <taxon>Embryophyta</taxon>
        <taxon>Tracheophyta</taxon>
        <taxon>Spermatophyta</taxon>
        <taxon>Magnoliopsida</taxon>
        <taxon>Liliopsida</taxon>
        <taxon>Araceae</taxon>
        <taxon>Pothoideae</taxon>
        <taxon>Potheae</taxon>
        <taxon>Anthurium</taxon>
    </lineage>
</organism>
<dbReference type="GO" id="GO:0010497">
    <property type="term" value="P:plasmodesmata-mediated intercellular transport"/>
    <property type="evidence" value="ECO:0007669"/>
    <property type="project" value="UniProtKB-ARBA"/>
</dbReference>
<dbReference type="SUPFAM" id="SSF51182">
    <property type="entry name" value="RmlC-like cupins"/>
    <property type="match status" value="1"/>
</dbReference>
<feature type="binding site" evidence="11">
    <location>
        <position position="169"/>
    </location>
    <ligand>
        <name>oxalate</name>
        <dbReference type="ChEBI" id="CHEBI:30623"/>
    </ligand>
</feature>
<dbReference type="GO" id="GO:0048046">
    <property type="term" value="C:apoplast"/>
    <property type="evidence" value="ECO:0007669"/>
    <property type="project" value="UniProtKB-SubCell"/>
</dbReference>
<evidence type="ECO:0000256" key="4">
    <source>
        <dbReference type="ARBA" id="ARBA00011268"/>
    </source>
</evidence>
<dbReference type="GO" id="GO:0009506">
    <property type="term" value="C:plasmodesma"/>
    <property type="evidence" value="ECO:0007669"/>
    <property type="project" value="UniProtKB-ARBA"/>
</dbReference>
<comment type="function">
    <text evidence="1">May play a role in plant defense. Probably has no oxalate oxidase activity even if the active site is conserved.</text>
</comment>
<evidence type="ECO:0000256" key="1">
    <source>
        <dbReference type="ARBA" id="ARBA00003629"/>
    </source>
</evidence>
<evidence type="ECO:0000256" key="8">
    <source>
        <dbReference type="ARBA" id="ARBA00022729"/>
    </source>
</evidence>
<dbReference type="PROSITE" id="PS00725">
    <property type="entry name" value="GERMIN"/>
    <property type="match status" value="1"/>
</dbReference>
<dbReference type="InterPro" id="IPR019780">
    <property type="entry name" value="Germin_Mn-BS"/>
</dbReference>
<name>A0A1D1Z560_9ARAE</name>
<dbReference type="PANTHER" id="PTHR31238">
    <property type="entry name" value="GERMIN-LIKE PROTEIN SUBFAMILY 3 MEMBER 3"/>
    <property type="match status" value="1"/>
</dbReference>
<evidence type="ECO:0000256" key="9">
    <source>
        <dbReference type="ARBA" id="ARBA00023157"/>
    </source>
</evidence>
<feature type="binding site" evidence="11">
    <location>
        <position position="159"/>
    </location>
    <ligand>
        <name>oxalate</name>
        <dbReference type="ChEBI" id="CHEBI:30623"/>
    </ligand>
</feature>
<dbReference type="Gene3D" id="2.60.120.10">
    <property type="entry name" value="Jelly Rolls"/>
    <property type="match status" value="1"/>
</dbReference>
<evidence type="ECO:0000313" key="17">
    <source>
        <dbReference type="EMBL" id="JAT62004.1"/>
    </source>
</evidence>